<keyword evidence="6 7" id="KW-0472">Membrane</keyword>
<keyword evidence="4 7" id="KW-0812">Transmembrane</keyword>
<proteinExistence type="inferred from homology"/>
<feature type="transmembrane region" description="Helical" evidence="7">
    <location>
        <begin position="564"/>
        <end position="584"/>
    </location>
</feature>
<comment type="caution">
    <text evidence="9">The sequence shown here is derived from an EMBL/GenBank/DDBJ whole genome shotgun (WGS) entry which is preliminary data.</text>
</comment>
<dbReference type="CDD" id="cd03493">
    <property type="entry name" value="SQR_QFR_TM"/>
    <property type="match status" value="1"/>
</dbReference>
<evidence type="ECO:0000256" key="1">
    <source>
        <dbReference type="ARBA" id="ARBA00004651"/>
    </source>
</evidence>
<feature type="transmembrane region" description="Helical" evidence="7">
    <location>
        <begin position="299"/>
        <end position="321"/>
    </location>
</feature>
<dbReference type="PANTHER" id="PTHR16024">
    <property type="entry name" value="XK-RELATED PROTEIN"/>
    <property type="match status" value="1"/>
</dbReference>
<feature type="compositionally biased region" description="Basic and acidic residues" evidence="8">
    <location>
        <begin position="245"/>
        <end position="257"/>
    </location>
</feature>
<feature type="region of interest" description="Disordered" evidence="8">
    <location>
        <begin position="245"/>
        <end position="270"/>
    </location>
</feature>
<dbReference type="EMBL" id="JBJQND010000011">
    <property type="protein sequence ID" value="KAL3862119.1"/>
    <property type="molecule type" value="Genomic_DNA"/>
</dbReference>
<dbReference type="AlphaFoldDB" id="A0ABD3VKJ7"/>
<evidence type="ECO:0000256" key="4">
    <source>
        <dbReference type="ARBA" id="ARBA00022692"/>
    </source>
</evidence>
<protein>
    <recommendedName>
        <fullName evidence="7">XK-related protein</fullName>
    </recommendedName>
</protein>
<feature type="transmembrane region" description="Helical" evidence="7">
    <location>
        <begin position="628"/>
        <end position="648"/>
    </location>
</feature>
<feature type="transmembrane region" description="Helical" evidence="7">
    <location>
        <begin position="376"/>
        <end position="393"/>
    </location>
</feature>
<keyword evidence="3" id="KW-1003">Cell membrane</keyword>
<feature type="region of interest" description="Disordered" evidence="8">
    <location>
        <begin position="187"/>
        <end position="208"/>
    </location>
</feature>
<accession>A0ABD3VKJ7</accession>
<dbReference type="Pfam" id="PF09815">
    <property type="entry name" value="XK-related"/>
    <property type="match status" value="1"/>
</dbReference>
<comment type="similarity">
    <text evidence="2 7">Belongs to the XK family.</text>
</comment>
<feature type="transmembrane region" description="Helical" evidence="7">
    <location>
        <begin position="333"/>
        <end position="356"/>
    </location>
</feature>
<reference evidence="9 10" key="1">
    <citation type="submission" date="2024-11" db="EMBL/GenBank/DDBJ databases">
        <title>Chromosome-level genome assembly of the freshwater bivalve Anodonta woodiana.</title>
        <authorList>
            <person name="Chen X."/>
        </authorList>
    </citation>
    <scope>NUCLEOTIDE SEQUENCE [LARGE SCALE GENOMIC DNA]</scope>
    <source>
        <strain evidence="9">MN2024</strain>
        <tissue evidence="9">Gills</tissue>
    </source>
</reference>
<gene>
    <name evidence="9" type="ORF">ACJMK2_008111</name>
</gene>
<dbReference type="InterPro" id="IPR050895">
    <property type="entry name" value="XK-related_scramblase"/>
</dbReference>
<evidence type="ECO:0000256" key="3">
    <source>
        <dbReference type="ARBA" id="ARBA00022475"/>
    </source>
</evidence>
<dbReference type="GO" id="GO:0005886">
    <property type="term" value="C:plasma membrane"/>
    <property type="evidence" value="ECO:0007669"/>
    <property type="project" value="UniProtKB-SubCell"/>
</dbReference>
<evidence type="ECO:0000256" key="7">
    <source>
        <dbReference type="RuleBase" id="RU910716"/>
    </source>
</evidence>
<evidence type="ECO:0000256" key="6">
    <source>
        <dbReference type="ARBA" id="ARBA00023136"/>
    </source>
</evidence>
<evidence type="ECO:0000256" key="5">
    <source>
        <dbReference type="ARBA" id="ARBA00022989"/>
    </source>
</evidence>
<evidence type="ECO:0000256" key="2">
    <source>
        <dbReference type="ARBA" id="ARBA00008789"/>
    </source>
</evidence>
<feature type="transmembrane region" description="Helical" evidence="7">
    <location>
        <begin position="434"/>
        <end position="460"/>
    </location>
</feature>
<sequence length="667" mass="76611">MDGKTTANIRRVLDKDEAKDKGFDFDEESVECFDYENKDVKKDFCYRGNADTNTYMNSKVHSAKKVDEDHVEVQTYNQVDLAEEKRKDERRTKNIKLDAVQNEHTLLSAAERLLKNQGNCANSRKDGARIKEDKKLDEEFPDDFDEMDAPFGTREQLNFQFADYRESIIVDSPATSIVIYGNEGMELDEEDDMNGGSNDYTNLDNSSEETVDSRKTFHEKCLNVRASLIDNVYSEDCQNSSFAHQENELGEDRKSKGESCSSIDQGNHSDRKDLIVRNGNRVSKIKTLRNSVRPLERPLTVLATTVSVLLFMADIVTDCLLAGEYYTEAKMELLYATVVFIIGPAVIISVVDLSWLYSDIKKRPSARSNGWTHIKWILTLRVLVGVFSFGRIVRSVQYIFHYLMFTNIKISETGKRGAERHYHKSRAKEERRDFYMLDFINAFTESGLQLMVQLFLFFQYDLNLDVIRVSSLFTSWISITSTLVSYYSYNRDAISSKQAPTLLGICICFIARASELAARITAIALFVTVFHFWGFFLVFHFLGMLLWLVFFSRPKLEDIASTKFGKVLYTILFAFVLNFCFINLKETRAFKRMLVFYIILYSESFIMAILVLVNALQHDGIHSYKVQSLIIVPLGCVIHLMAQATFYLCCHPTVSEKYKCSKCISCK</sequence>
<feature type="compositionally biased region" description="Polar residues" evidence="8">
    <location>
        <begin position="195"/>
        <end position="205"/>
    </location>
</feature>
<feature type="transmembrane region" description="Helical" evidence="7">
    <location>
        <begin position="532"/>
        <end position="552"/>
    </location>
</feature>
<name>A0ABD3VKJ7_SINWO</name>
<keyword evidence="10" id="KW-1185">Reference proteome</keyword>
<evidence type="ECO:0000256" key="8">
    <source>
        <dbReference type="SAM" id="MobiDB-lite"/>
    </source>
</evidence>
<keyword evidence="5 7" id="KW-1133">Transmembrane helix</keyword>
<evidence type="ECO:0000313" key="9">
    <source>
        <dbReference type="EMBL" id="KAL3862119.1"/>
    </source>
</evidence>
<dbReference type="Proteomes" id="UP001634394">
    <property type="component" value="Unassembled WGS sequence"/>
</dbReference>
<evidence type="ECO:0000313" key="10">
    <source>
        <dbReference type="Proteomes" id="UP001634394"/>
    </source>
</evidence>
<comment type="subcellular location">
    <subcellularLocation>
        <location evidence="1">Cell membrane</location>
        <topology evidence="1">Multi-pass membrane protein</topology>
    </subcellularLocation>
    <subcellularLocation>
        <location evidence="7">Membrane</location>
        <topology evidence="7">Multi-pass membrane protein</topology>
    </subcellularLocation>
</comment>
<dbReference type="PANTHER" id="PTHR16024:SF6">
    <property type="entry name" value="XK-RELATED PROTEIN"/>
    <property type="match status" value="1"/>
</dbReference>
<feature type="transmembrane region" description="Helical" evidence="7">
    <location>
        <begin position="466"/>
        <end position="489"/>
    </location>
</feature>
<organism evidence="9 10">
    <name type="scientific">Sinanodonta woodiana</name>
    <name type="common">Chinese pond mussel</name>
    <name type="synonym">Anodonta woodiana</name>
    <dbReference type="NCBI Taxonomy" id="1069815"/>
    <lineage>
        <taxon>Eukaryota</taxon>
        <taxon>Metazoa</taxon>
        <taxon>Spiralia</taxon>
        <taxon>Lophotrochozoa</taxon>
        <taxon>Mollusca</taxon>
        <taxon>Bivalvia</taxon>
        <taxon>Autobranchia</taxon>
        <taxon>Heteroconchia</taxon>
        <taxon>Palaeoheterodonta</taxon>
        <taxon>Unionida</taxon>
        <taxon>Unionoidea</taxon>
        <taxon>Unionidae</taxon>
        <taxon>Unioninae</taxon>
        <taxon>Sinanodonta</taxon>
    </lineage>
</organism>
<dbReference type="InterPro" id="IPR018629">
    <property type="entry name" value="XK-rel"/>
</dbReference>
<feature type="transmembrane region" description="Helical" evidence="7">
    <location>
        <begin position="596"/>
        <end position="616"/>
    </location>
</feature>